<keyword evidence="3 9" id="KW-0963">Cytoplasm</keyword>
<evidence type="ECO:0000256" key="2">
    <source>
        <dbReference type="ARBA" id="ARBA00010941"/>
    </source>
</evidence>
<evidence type="ECO:0000256" key="9">
    <source>
        <dbReference type="HAMAP-Rule" id="MF_01855"/>
    </source>
</evidence>
<dbReference type="STRING" id="84531.LA76x_0032"/>
<accession>A0A0S2F3Q2</accession>
<dbReference type="PATRIC" id="fig|84531.8.peg.35"/>
<evidence type="ECO:0000259" key="12">
    <source>
        <dbReference type="Pfam" id="PF18913"/>
    </source>
</evidence>
<evidence type="ECO:0000256" key="1">
    <source>
        <dbReference type="ARBA" id="ARBA00001273"/>
    </source>
</evidence>
<dbReference type="PANTHER" id="PTHR11556:SF35">
    <property type="entry name" value="SEDOHEPTULOSE-1,7-BISPHOSPHATASE, CHLOROPLASTIC"/>
    <property type="match status" value="1"/>
</dbReference>
<feature type="binding site" evidence="9">
    <location>
        <position position="134"/>
    </location>
    <ligand>
        <name>Mg(2+)</name>
        <dbReference type="ChEBI" id="CHEBI:18420"/>
        <label>2</label>
    </ligand>
</feature>
<dbReference type="GO" id="GO:0006002">
    <property type="term" value="P:fructose 6-phosphate metabolic process"/>
    <property type="evidence" value="ECO:0007669"/>
    <property type="project" value="TreeGrafter"/>
</dbReference>
<comment type="catalytic activity">
    <reaction evidence="1 9">
        <text>beta-D-fructose 1,6-bisphosphate + H2O = beta-D-fructose 6-phosphate + phosphate</text>
        <dbReference type="Rhea" id="RHEA:11064"/>
        <dbReference type="ChEBI" id="CHEBI:15377"/>
        <dbReference type="ChEBI" id="CHEBI:32966"/>
        <dbReference type="ChEBI" id="CHEBI:43474"/>
        <dbReference type="ChEBI" id="CHEBI:57634"/>
        <dbReference type="EC" id="3.1.3.11"/>
    </reaction>
</comment>
<evidence type="ECO:0000256" key="5">
    <source>
        <dbReference type="ARBA" id="ARBA00022801"/>
    </source>
</evidence>
<dbReference type="GO" id="GO:0030388">
    <property type="term" value="P:fructose 1,6-bisphosphate metabolic process"/>
    <property type="evidence" value="ECO:0007669"/>
    <property type="project" value="TreeGrafter"/>
</dbReference>
<dbReference type="GO" id="GO:0005829">
    <property type="term" value="C:cytosol"/>
    <property type="evidence" value="ECO:0007669"/>
    <property type="project" value="TreeGrafter"/>
</dbReference>
<dbReference type="InterPro" id="IPR033391">
    <property type="entry name" value="FBPase_N"/>
</dbReference>
<dbReference type="GO" id="GO:0000287">
    <property type="term" value="F:magnesium ion binding"/>
    <property type="evidence" value="ECO:0007669"/>
    <property type="project" value="UniProtKB-UniRule"/>
</dbReference>
<dbReference type="InterPro" id="IPR000146">
    <property type="entry name" value="FBPase_class-1"/>
</dbReference>
<dbReference type="EMBL" id="CP011129">
    <property type="protein sequence ID" value="ALN78194.1"/>
    <property type="molecule type" value="Genomic_DNA"/>
</dbReference>
<feature type="domain" description="Fructose-1-6-bisphosphatase class I N-terminal" evidence="11">
    <location>
        <begin position="22"/>
        <end position="214"/>
    </location>
</feature>
<feature type="binding site" evidence="9">
    <location>
        <position position="229"/>
    </location>
    <ligand>
        <name>substrate</name>
    </ligand>
</feature>
<dbReference type="EC" id="3.1.3.11" evidence="9"/>
<evidence type="ECO:0000313" key="14">
    <source>
        <dbReference type="Proteomes" id="UP000060787"/>
    </source>
</evidence>
<comment type="pathway">
    <text evidence="8">Carbohydrate biosynthesis.</text>
</comment>
<dbReference type="Proteomes" id="UP000060787">
    <property type="component" value="Chromosome"/>
</dbReference>
<gene>
    <name evidence="9" type="primary">fbp</name>
    <name evidence="13" type="ORF">LA76x_0032</name>
</gene>
<feature type="binding site" evidence="9">
    <location>
        <position position="136"/>
    </location>
    <ligand>
        <name>Mg(2+)</name>
        <dbReference type="ChEBI" id="CHEBI:18420"/>
        <label>1</label>
    </ligand>
</feature>
<keyword evidence="14" id="KW-1185">Reference proteome</keyword>
<reference evidence="13 14" key="1">
    <citation type="journal article" date="2015" name="BMC Genomics">
        <title>Comparative genomics and metabolic profiling of the genus Lysobacter.</title>
        <authorList>
            <person name="de Bruijn I."/>
            <person name="Cheng X."/>
            <person name="de Jager V."/>
            <person name="Exposito R.G."/>
            <person name="Watrous J."/>
            <person name="Patel N."/>
            <person name="Postma J."/>
            <person name="Dorrestein P.C."/>
            <person name="Kobayashi D."/>
            <person name="Raaijmakers J.M."/>
        </authorList>
    </citation>
    <scope>NUCLEOTIDE SEQUENCE [LARGE SCALE GENOMIC DNA]</scope>
    <source>
        <strain evidence="13 14">76</strain>
    </source>
</reference>
<comment type="subcellular location">
    <subcellularLocation>
        <location evidence="9">Cytoplasm</location>
    </subcellularLocation>
</comment>
<dbReference type="FunFam" id="3.30.540.10:FF:000006">
    <property type="entry name" value="Fructose-1,6-bisphosphatase class 1"/>
    <property type="match status" value="1"/>
</dbReference>
<keyword evidence="5 9" id="KW-0378">Hydrolase</keyword>
<evidence type="ECO:0000256" key="10">
    <source>
        <dbReference type="RuleBase" id="RU000508"/>
    </source>
</evidence>
<dbReference type="eggNOG" id="COG0158">
    <property type="taxonomic scope" value="Bacteria"/>
</dbReference>
<feature type="binding site" evidence="9">
    <location>
        <position position="137"/>
    </location>
    <ligand>
        <name>Mg(2+)</name>
        <dbReference type="ChEBI" id="CHEBI:18420"/>
        <label>2</label>
    </ligand>
</feature>
<comment type="cofactor">
    <cofactor evidence="9">
        <name>Mg(2+)</name>
        <dbReference type="ChEBI" id="CHEBI:18420"/>
    </cofactor>
    <text evidence="9">Binds 2 magnesium ions per subunit.</text>
</comment>
<proteinExistence type="inferred from homology"/>
<dbReference type="HAMAP" id="MF_01855">
    <property type="entry name" value="FBPase_class1"/>
    <property type="match status" value="1"/>
</dbReference>
<dbReference type="PRINTS" id="PR00115">
    <property type="entry name" value="F16BPHPHTASE"/>
</dbReference>
<dbReference type="KEGG" id="lab:LA76x_0032"/>
<dbReference type="Pfam" id="PF18913">
    <property type="entry name" value="FBPase_C"/>
    <property type="match status" value="1"/>
</dbReference>
<dbReference type="CDD" id="cd00354">
    <property type="entry name" value="FBPase"/>
    <property type="match status" value="1"/>
</dbReference>
<comment type="subunit">
    <text evidence="9">Homotetramer.</text>
</comment>
<organism evidence="13 14">
    <name type="scientific">Lysobacter antibioticus</name>
    <dbReference type="NCBI Taxonomy" id="84531"/>
    <lineage>
        <taxon>Bacteria</taxon>
        <taxon>Pseudomonadati</taxon>
        <taxon>Pseudomonadota</taxon>
        <taxon>Gammaproteobacteria</taxon>
        <taxon>Lysobacterales</taxon>
        <taxon>Lysobacteraceae</taxon>
        <taxon>Lysobacter</taxon>
    </lineage>
</organism>
<evidence type="ECO:0000256" key="8">
    <source>
        <dbReference type="ARBA" id="ARBA00024331"/>
    </source>
</evidence>
<dbReference type="Pfam" id="PF00316">
    <property type="entry name" value="FBPase"/>
    <property type="match status" value="1"/>
</dbReference>
<dbReference type="GO" id="GO:0006094">
    <property type="term" value="P:gluconeogenesis"/>
    <property type="evidence" value="ECO:0007669"/>
    <property type="project" value="UniProtKB-UniRule"/>
</dbReference>
<dbReference type="Gene3D" id="3.40.190.80">
    <property type="match status" value="1"/>
</dbReference>
<evidence type="ECO:0000313" key="13">
    <source>
        <dbReference type="EMBL" id="ALN78194.1"/>
    </source>
</evidence>
<dbReference type="PANTHER" id="PTHR11556">
    <property type="entry name" value="FRUCTOSE-1,6-BISPHOSPHATASE-RELATED"/>
    <property type="match status" value="1"/>
</dbReference>
<evidence type="ECO:0000256" key="3">
    <source>
        <dbReference type="ARBA" id="ARBA00022490"/>
    </source>
</evidence>
<dbReference type="SUPFAM" id="SSF56655">
    <property type="entry name" value="Carbohydrate phosphatase"/>
    <property type="match status" value="1"/>
</dbReference>
<feature type="binding site" evidence="9">
    <location>
        <position position="295"/>
    </location>
    <ligand>
        <name>substrate</name>
    </ligand>
</feature>
<keyword evidence="6 9" id="KW-0460">Magnesium</keyword>
<dbReference type="GO" id="GO:0042132">
    <property type="term" value="F:fructose 1,6-bisphosphate 1-phosphatase activity"/>
    <property type="evidence" value="ECO:0007669"/>
    <property type="project" value="UniProtKB-UniRule"/>
</dbReference>
<evidence type="ECO:0000256" key="6">
    <source>
        <dbReference type="ARBA" id="ARBA00022842"/>
    </source>
</evidence>
<dbReference type="AlphaFoldDB" id="A0A0S2F3Q2"/>
<evidence type="ECO:0000256" key="4">
    <source>
        <dbReference type="ARBA" id="ARBA00022723"/>
    </source>
</evidence>
<name>A0A0S2F3Q2_LYSAN</name>
<feature type="binding site" evidence="9">
    <location>
        <begin position="137"/>
        <end position="140"/>
    </location>
    <ligand>
        <name>substrate</name>
    </ligand>
</feature>
<feature type="domain" description="Fructose-1-6-bisphosphatase class 1 C-terminal" evidence="12">
    <location>
        <begin position="219"/>
        <end position="352"/>
    </location>
</feature>
<feature type="binding site" evidence="9">
    <location>
        <position position="112"/>
    </location>
    <ligand>
        <name>Mg(2+)</name>
        <dbReference type="ChEBI" id="CHEBI:18420"/>
        <label>1</label>
    </ligand>
</feature>
<dbReference type="GO" id="GO:0005986">
    <property type="term" value="P:sucrose biosynthetic process"/>
    <property type="evidence" value="ECO:0007669"/>
    <property type="project" value="TreeGrafter"/>
</dbReference>
<dbReference type="InterPro" id="IPR028343">
    <property type="entry name" value="FBPtase"/>
</dbReference>
<evidence type="ECO:0000259" key="11">
    <source>
        <dbReference type="Pfam" id="PF00316"/>
    </source>
</evidence>
<comment type="similarity">
    <text evidence="2 9 10">Belongs to the FBPase class 1 family.</text>
</comment>
<dbReference type="Gene3D" id="3.30.540.10">
    <property type="entry name" value="Fructose-1,6-Bisphosphatase, subunit A, domain 1"/>
    <property type="match status" value="1"/>
</dbReference>
<dbReference type="FunFam" id="3.40.190.80:FF:000011">
    <property type="entry name" value="Fructose-1,6-bisphosphatase class 1"/>
    <property type="match status" value="1"/>
</dbReference>
<sequence length="360" mass="38796">MAALAATAPAMSATSPVPSSISLTRYLIEEQRAGRINPDLRLLIEVVARACKTISIAVGKGALGGVLGEAGTPGEASMNIQGEAQKKLDVLSNEILLEANAWGGHLAGLASEEMDTSHPIPDVYPRGNYLLLFDPLDGSSNIDVNISVGTIFSVLRCPDGVTQAADKDFLQAGTEQVCAGYTTYGPSTMLVLTIGNGTHAFTLDREVGSFVMTTRNMTIPEETKEFAVNMSNQRHWQPPMQAYVADLLSGKEGPRGKDFNMRWVASMVADVHRILTRGGIFSYPLDAKCADKGGKLRLMYEANPMSFLVEQAGGAASTGRQRMLEVQPTGLHMRVPVFIGSKQEVETAVRYHREHDAEQA</sequence>
<protein>
    <recommendedName>
        <fullName evidence="9">Fructose-1,6-bisphosphatase class 1</fullName>
        <shortName evidence="9">FBPase class 1</shortName>
        <ecNumber evidence="9">3.1.3.11</ecNumber>
    </recommendedName>
    <alternativeName>
        <fullName evidence="9">D-fructose-1,6-bisphosphate 1-phosphohydrolase class 1</fullName>
    </alternativeName>
</protein>
<dbReference type="NCBIfam" id="NF006779">
    <property type="entry name" value="PRK09293.1-3"/>
    <property type="match status" value="1"/>
</dbReference>
<evidence type="ECO:0000256" key="7">
    <source>
        <dbReference type="ARBA" id="ARBA00023277"/>
    </source>
</evidence>
<keyword evidence="7 9" id="KW-0119">Carbohydrate metabolism</keyword>
<comment type="caution">
    <text evidence="9">Lacks conserved residue(s) required for the propagation of feature annotation.</text>
</comment>
<dbReference type="PIRSF" id="PIRSF000904">
    <property type="entry name" value="FBPtase_SBPase"/>
    <property type="match status" value="1"/>
</dbReference>
<dbReference type="GO" id="GO:0006000">
    <property type="term" value="P:fructose metabolic process"/>
    <property type="evidence" value="ECO:0007669"/>
    <property type="project" value="TreeGrafter"/>
</dbReference>
<dbReference type="PIRSF" id="PIRSF500210">
    <property type="entry name" value="FBPtase"/>
    <property type="match status" value="1"/>
</dbReference>
<dbReference type="InterPro" id="IPR044015">
    <property type="entry name" value="FBPase_C_dom"/>
</dbReference>
<keyword evidence="4 9" id="KW-0479">Metal-binding</keyword>
<feature type="binding site" evidence="9">
    <location>
        <position position="134"/>
    </location>
    <ligand>
        <name>Mg(2+)</name>
        <dbReference type="ChEBI" id="CHEBI:18420"/>
        <label>1</label>
    </ligand>
</feature>
<feature type="binding site" evidence="9">
    <location>
        <position position="301"/>
    </location>
    <ligand>
        <name>Mg(2+)</name>
        <dbReference type="ChEBI" id="CHEBI:18420"/>
        <label>2</label>
    </ligand>
</feature>